<dbReference type="AlphaFoldDB" id="A0A074Z191"/>
<sequence>MAFPMIQKPECLLQNGPRWVRDGYIGAIMQRVRHKRPALQPLRNQAVVSIKPRSVYEVFPPPVDYKPCAPPRVDPYNFAHVKPKACSQETSDASHYIHKRSEFMKQNEYQRYHNQWRCYYYGNAVEKEQYGAYLRNGLKQQMVDRITRKNMEEAKIKADEAKAVEQMCKNFDERLASATRKRKIFLAQFRDANRKLSEERQTARLQERQKELESERNMLKLNPINWSCTLK</sequence>
<accession>A0A074Z191</accession>
<proteinExistence type="predicted"/>
<dbReference type="EMBL" id="KL597017">
    <property type="protein sequence ID" value="KER20821.1"/>
    <property type="molecule type" value="Genomic_DNA"/>
</dbReference>
<feature type="coiled-coil region" evidence="1">
    <location>
        <begin position="161"/>
        <end position="222"/>
    </location>
</feature>
<evidence type="ECO:0000313" key="2">
    <source>
        <dbReference type="EMBL" id="KER20821.1"/>
    </source>
</evidence>
<gene>
    <name evidence="2" type="ORF">T265_10696</name>
</gene>
<name>A0A074Z191_OPIVI</name>
<keyword evidence="3" id="KW-1185">Reference proteome</keyword>
<dbReference type="CTD" id="20324864"/>
<dbReference type="RefSeq" id="XP_009175416.1">
    <property type="nucleotide sequence ID" value="XM_009177152.1"/>
</dbReference>
<dbReference type="KEGG" id="ovi:T265_10696"/>
<dbReference type="OrthoDB" id="9992297at2759"/>
<dbReference type="Proteomes" id="UP000054324">
    <property type="component" value="Unassembled WGS sequence"/>
</dbReference>
<reference evidence="2 3" key="1">
    <citation type="submission" date="2013-11" db="EMBL/GenBank/DDBJ databases">
        <title>Opisthorchis viverrini - life in the bile duct.</title>
        <authorList>
            <person name="Young N.D."/>
            <person name="Nagarajan N."/>
            <person name="Lin S.J."/>
            <person name="Korhonen P.K."/>
            <person name="Jex A.R."/>
            <person name="Hall R.S."/>
            <person name="Safavi-Hemami H."/>
            <person name="Kaewkong W."/>
            <person name="Bertrand D."/>
            <person name="Gao S."/>
            <person name="Seet Q."/>
            <person name="Wongkham S."/>
            <person name="Teh B.T."/>
            <person name="Wongkham C."/>
            <person name="Intapan P.M."/>
            <person name="Maleewong W."/>
            <person name="Yang X."/>
            <person name="Hu M."/>
            <person name="Wang Z."/>
            <person name="Hofmann A."/>
            <person name="Sternberg P.W."/>
            <person name="Tan P."/>
            <person name="Wang J."/>
            <person name="Gasser R.B."/>
        </authorList>
    </citation>
    <scope>NUCLEOTIDE SEQUENCE [LARGE SCALE GENOMIC DNA]</scope>
</reference>
<dbReference type="GeneID" id="20324864"/>
<protein>
    <submittedName>
        <fullName evidence="2">Uncharacterized protein</fullName>
    </submittedName>
</protein>
<organism evidence="2 3">
    <name type="scientific">Opisthorchis viverrini</name>
    <name type="common">Southeast Asian liver fluke</name>
    <dbReference type="NCBI Taxonomy" id="6198"/>
    <lineage>
        <taxon>Eukaryota</taxon>
        <taxon>Metazoa</taxon>
        <taxon>Spiralia</taxon>
        <taxon>Lophotrochozoa</taxon>
        <taxon>Platyhelminthes</taxon>
        <taxon>Trematoda</taxon>
        <taxon>Digenea</taxon>
        <taxon>Opisthorchiida</taxon>
        <taxon>Opisthorchiata</taxon>
        <taxon>Opisthorchiidae</taxon>
        <taxon>Opisthorchis</taxon>
    </lineage>
</organism>
<evidence type="ECO:0000313" key="3">
    <source>
        <dbReference type="Proteomes" id="UP000054324"/>
    </source>
</evidence>
<keyword evidence="1" id="KW-0175">Coiled coil</keyword>
<evidence type="ECO:0000256" key="1">
    <source>
        <dbReference type="SAM" id="Coils"/>
    </source>
</evidence>